<dbReference type="HOGENOM" id="CLU_479048_0_0_1"/>
<organism evidence="2 3">
    <name type="scientific">Pestalotiopsis fici (strain W106-1 / CGMCC3.15140)</name>
    <dbReference type="NCBI Taxonomy" id="1229662"/>
    <lineage>
        <taxon>Eukaryota</taxon>
        <taxon>Fungi</taxon>
        <taxon>Dikarya</taxon>
        <taxon>Ascomycota</taxon>
        <taxon>Pezizomycotina</taxon>
        <taxon>Sordariomycetes</taxon>
        <taxon>Xylariomycetidae</taxon>
        <taxon>Amphisphaeriales</taxon>
        <taxon>Sporocadaceae</taxon>
        <taxon>Pestalotiopsis</taxon>
    </lineage>
</organism>
<accession>W3XHD5</accession>
<dbReference type="KEGG" id="pfy:PFICI_03429"/>
<evidence type="ECO:0000256" key="1">
    <source>
        <dbReference type="SAM" id="MobiDB-lite"/>
    </source>
</evidence>
<dbReference type="InParanoid" id="W3XHD5"/>
<dbReference type="OrthoDB" id="10642510at2759"/>
<feature type="compositionally biased region" description="Low complexity" evidence="1">
    <location>
        <begin position="244"/>
        <end position="272"/>
    </location>
</feature>
<feature type="compositionally biased region" description="Polar residues" evidence="1">
    <location>
        <begin position="407"/>
        <end position="429"/>
    </location>
</feature>
<feature type="compositionally biased region" description="Polar residues" evidence="1">
    <location>
        <begin position="273"/>
        <end position="293"/>
    </location>
</feature>
<feature type="compositionally biased region" description="Polar residues" evidence="1">
    <location>
        <begin position="134"/>
        <end position="146"/>
    </location>
</feature>
<keyword evidence="3" id="KW-1185">Reference proteome</keyword>
<proteinExistence type="predicted"/>
<feature type="region of interest" description="Disordered" evidence="1">
    <location>
        <begin position="402"/>
        <end position="432"/>
    </location>
</feature>
<dbReference type="AlphaFoldDB" id="W3XHD5"/>
<feature type="region of interest" description="Disordered" evidence="1">
    <location>
        <begin position="244"/>
        <end position="293"/>
    </location>
</feature>
<reference evidence="3" key="1">
    <citation type="journal article" date="2015" name="BMC Genomics">
        <title>Genomic and transcriptomic analysis of the endophytic fungus Pestalotiopsis fici reveals its lifestyle and high potential for synthesis of natural products.</title>
        <authorList>
            <person name="Wang X."/>
            <person name="Zhang X."/>
            <person name="Liu L."/>
            <person name="Xiang M."/>
            <person name="Wang W."/>
            <person name="Sun X."/>
            <person name="Che Y."/>
            <person name="Guo L."/>
            <person name="Liu G."/>
            <person name="Guo L."/>
            <person name="Wang C."/>
            <person name="Yin W.B."/>
            <person name="Stadler M."/>
            <person name="Zhang X."/>
            <person name="Liu X."/>
        </authorList>
    </citation>
    <scope>NUCLEOTIDE SEQUENCE [LARGE SCALE GENOMIC DNA]</scope>
    <source>
        <strain evidence="3">W106-1 / CGMCC3.15140</strain>
    </source>
</reference>
<feature type="region of interest" description="Disordered" evidence="1">
    <location>
        <begin position="125"/>
        <end position="146"/>
    </location>
</feature>
<protein>
    <submittedName>
        <fullName evidence="2">Uncharacterized protein</fullName>
    </submittedName>
</protein>
<dbReference type="RefSeq" id="XP_007830201.1">
    <property type="nucleotide sequence ID" value="XM_007832010.1"/>
</dbReference>
<dbReference type="OMA" id="RRMAGPM"/>
<name>W3XHD5_PESFW</name>
<evidence type="ECO:0000313" key="3">
    <source>
        <dbReference type="Proteomes" id="UP000030651"/>
    </source>
</evidence>
<gene>
    <name evidence="2" type="ORF">PFICI_03429</name>
</gene>
<dbReference type="Proteomes" id="UP000030651">
    <property type="component" value="Unassembled WGS sequence"/>
</dbReference>
<dbReference type="EMBL" id="KI912110">
    <property type="protein sequence ID" value="ETS85404.1"/>
    <property type="molecule type" value="Genomic_DNA"/>
</dbReference>
<sequence length="569" mass="57241">MTDLVTGANLQSSSTSTIINSGDGLQKRQLYTYGGHSLSNVTTSTAHPTVFSATGTAVENSSITNSQYITGTETETGIFTTVSSLQSAHQSAITRTMTSETNLTVTSSTQTVGSTTYLTETASSASLTTGSTTQKGASASTTTSNGYVSTVTRSTDSLITNTILVTVAPYPVTTNGTVPVAAVSGPSATLTSGSGGNLTMTSTMIRSGTIFVTITTAVGGNSSCTEYEASTLYSNDAVSATMTTSTSELSSTSQPSTGVSPTPASGSTTPSADFSTSTDTCTDVESSTIIPRPTSSDTEIVHITLTQTVYAYGSTTTPTGVLTTSTKHSAHGLVTPVGDPTTTSGTTTIVSTTVRTSTMTVGVKSSTTVTDSCTPAPTVTVTATVVQTVTAITSNDAISAKEVPASETGQSSTVPEISISPNTTVTLTNPGHKKTMTVTTNVLSTSSMNVTSHTTPGASSSSSKMSHHVSDVSSYSRFVTSNGTFHTVGLNGTGMTTSMTGTAGTTLYSTQTVMANHTGAAIPSRPVSAGARRMAGPMGGGDGQGSSNPPVATGGCVMMLVAILALLTA</sequence>
<evidence type="ECO:0000313" key="2">
    <source>
        <dbReference type="EMBL" id="ETS85404.1"/>
    </source>
</evidence>
<dbReference type="GeneID" id="19268442"/>